<feature type="compositionally biased region" description="Polar residues" evidence="4">
    <location>
        <begin position="468"/>
        <end position="482"/>
    </location>
</feature>
<comment type="caution">
    <text evidence="5">The sequence shown here is derived from an EMBL/GenBank/DDBJ whole genome shotgun (WGS) entry which is preliminary data.</text>
</comment>
<organism evidence="5 6">
    <name type="scientific">Seiridium cardinale</name>
    <dbReference type="NCBI Taxonomy" id="138064"/>
    <lineage>
        <taxon>Eukaryota</taxon>
        <taxon>Fungi</taxon>
        <taxon>Dikarya</taxon>
        <taxon>Ascomycota</taxon>
        <taxon>Pezizomycotina</taxon>
        <taxon>Sordariomycetes</taxon>
        <taxon>Xylariomycetidae</taxon>
        <taxon>Amphisphaeriales</taxon>
        <taxon>Sporocadaceae</taxon>
        <taxon>Seiridium</taxon>
    </lineage>
</organism>
<dbReference type="Proteomes" id="UP001465668">
    <property type="component" value="Unassembled WGS sequence"/>
</dbReference>
<name>A0ABR2Y7L6_9PEZI</name>
<proteinExistence type="inferred from homology"/>
<feature type="compositionally biased region" description="Polar residues" evidence="4">
    <location>
        <begin position="441"/>
        <end position="452"/>
    </location>
</feature>
<gene>
    <name evidence="5" type="ORF">SCAR479_00965</name>
</gene>
<sequence length="835" mass="92744">MIESDNLKTASLYINNQLLSRGLLRDGQNIDFADPDAGTGLQATMGKIMGVVNDLILRRDRDAVQRESLSNTLLSLRADAQRHTTENARLSERLEDTQRKLDGADATERTLRLQVKSTESTVHKLKDEMAKMKSLVAQSRAACANEVRKRDRQIDSLKKAVVDAGRVRGGNKNRDVVSITVIGDTGSEGSDDGITRVSTHDEEYSLRMETNEFLTELAKSLSEENSTLLNLVHRTVKNLREMSGLDRAMDESMRTGGQIANPPPRPHRNAEELANELEGILEHLRTILTNPSFVPIEEVEIRDTEIVRLREGWERMEARWKDAVNMMDGWRRRMASSGTTVNMEELQMGLRLSPVRSAGAREPAQDCETHYQELSCVQEEDEEEEEISQFERSRSPSRAESLHLVPAPGYEVDEQDEDEDSSIFQDDVDIDELDADEPNVQVLQASTDTSVDSPPLPNPPQLSPLKDSYSSVNRGSQHSNSDSYRKKPGDFTTIIEEKTWELAAATREPEAPVPPPHGLRLQPSHKSLKAALEMQDQLKPSSTASYDSTLFGESYESPIRSNPSRKLFSKPPPKSTEPETKPERKQETGKDREAEAETETETKQQTPLPHVPRSQQPTQASSKKKAVNHAVSPVGPPKPVSSTKKTTKRTASAPDATTRTAPATEKQTSKSTGNTTTRDRSPVRPSGNSRLPRRNNPPVQQSPITMAAISAKLEASERQADAARVRAKLRAARTGCKPGTTTMAPAQTSPKKGGESTDPVKRDMPAPPVIQVADPDEDELMKPNEGLQDRDLKPEKRRRDKRPSKAVSRRRSTLNPWELESLIQGNMEGVPSPTR</sequence>
<keyword evidence="6" id="KW-1185">Reference proteome</keyword>
<comment type="similarity">
    <text evidence="1">Belongs to the ADIP family.</text>
</comment>
<dbReference type="EMBL" id="JARVKM010000002">
    <property type="protein sequence ID" value="KAK9782622.1"/>
    <property type="molecule type" value="Genomic_DNA"/>
</dbReference>
<evidence type="ECO:0000313" key="5">
    <source>
        <dbReference type="EMBL" id="KAK9782622.1"/>
    </source>
</evidence>
<feature type="compositionally biased region" description="Basic and acidic residues" evidence="4">
    <location>
        <begin position="483"/>
        <end position="500"/>
    </location>
</feature>
<feature type="region of interest" description="Disordered" evidence="4">
    <location>
        <begin position="376"/>
        <end position="403"/>
    </location>
</feature>
<accession>A0ABR2Y7L6</accession>
<feature type="compositionally biased region" description="Polar residues" evidence="4">
    <location>
        <begin position="603"/>
        <end position="621"/>
    </location>
</feature>
<feature type="region of interest" description="Disordered" evidence="4">
    <location>
        <begin position="439"/>
        <end position="835"/>
    </location>
</feature>
<feature type="compositionally biased region" description="Acidic residues" evidence="4">
    <location>
        <begin position="378"/>
        <end position="388"/>
    </location>
</feature>
<evidence type="ECO:0000313" key="6">
    <source>
        <dbReference type="Proteomes" id="UP001465668"/>
    </source>
</evidence>
<evidence type="ECO:0000256" key="1">
    <source>
        <dbReference type="ARBA" id="ARBA00009291"/>
    </source>
</evidence>
<feature type="compositionally biased region" description="Polar residues" evidence="4">
    <location>
        <begin position="538"/>
        <end position="548"/>
    </location>
</feature>
<dbReference type="InterPro" id="IPR021622">
    <property type="entry name" value="Afadin/alpha-actinin-bd"/>
</dbReference>
<feature type="compositionally biased region" description="Basic residues" evidence="4">
    <location>
        <begin position="795"/>
        <end position="812"/>
    </location>
</feature>
<feature type="compositionally biased region" description="Polar residues" evidence="4">
    <location>
        <begin position="739"/>
        <end position="750"/>
    </location>
</feature>
<evidence type="ECO:0000256" key="4">
    <source>
        <dbReference type="SAM" id="MobiDB-lite"/>
    </source>
</evidence>
<protein>
    <submittedName>
        <fullName evidence="5">NIMA interactive protein</fullName>
    </submittedName>
</protein>
<feature type="coiled-coil region" evidence="3">
    <location>
        <begin position="73"/>
        <end position="135"/>
    </location>
</feature>
<feature type="compositionally biased region" description="Low complexity" evidence="4">
    <location>
        <begin position="640"/>
        <end position="664"/>
    </location>
</feature>
<evidence type="ECO:0000256" key="2">
    <source>
        <dbReference type="ARBA" id="ARBA00023054"/>
    </source>
</evidence>
<dbReference type="Pfam" id="PF11559">
    <property type="entry name" value="ADIP"/>
    <property type="match status" value="1"/>
</dbReference>
<feature type="compositionally biased region" description="Basic and acidic residues" evidence="4">
    <location>
        <begin position="576"/>
        <end position="595"/>
    </location>
</feature>
<evidence type="ECO:0000256" key="3">
    <source>
        <dbReference type="SAM" id="Coils"/>
    </source>
</evidence>
<reference evidence="5 6" key="1">
    <citation type="submission" date="2024-02" db="EMBL/GenBank/DDBJ databases">
        <title>First draft genome assembly of two strains of Seiridium cardinale.</title>
        <authorList>
            <person name="Emiliani G."/>
            <person name="Scali E."/>
        </authorList>
    </citation>
    <scope>NUCLEOTIDE SEQUENCE [LARGE SCALE GENOMIC DNA]</scope>
    <source>
        <strain evidence="5 6">BM-138-000479</strain>
    </source>
</reference>
<feature type="compositionally biased region" description="Basic and acidic residues" evidence="4">
    <location>
        <begin position="714"/>
        <end position="724"/>
    </location>
</feature>
<keyword evidence="2 3" id="KW-0175">Coiled coil</keyword>
<feature type="compositionally biased region" description="Basic and acidic residues" evidence="4">
    <location>
        <begin position="752"/>
        <end position="764"/>
    </location>
</feature>
<feature type="compositionally biased region" description="Polar residues" evidence="4">
    <location>
        <begin position="665"/>
        <end position="676"/>
    </location>
</feature>